<sequence length="126" mass="14562">MDFSEAPKISRGWLPKLDLMKSRNSPLASTEFVRGRSESPLLTFAEATKIPRGWLLELDHMKSENSPLASTEFVRGRSESPLLTFTEATKIPRGWLLELDPKTLNINKHLNLRQRLYWTPKLQERT</sequence>
<evidence type="ECO:0000313" key="1">
    <source>
        <dbReference type="EMBL" id="AQY50924.1"/>
    </source>
</evidence>
<dbReference type="AlphaFoldDB" id="A0A1S7FTZ9"/>
<gene>
    <name evidence="1" type="ORF">UE46_07635</name>
</gene>
<proteinExistence type="predicted"/>
<accession>A0A1S7FTZ9</accession>
<keyword evidence="2" id="KW-1185">Reference proteome</keyword>
<protein>
    <submittedName>
        <fullName evidence="1">Uncharacterized protein</fullName>
    </submittedName>
</protein>
<dbReference type="Proteomes" id="UP000223060">
    <property type="component" value="Chromosome"/>
</dbReference>
<reference evidence="2" key="1">
    <citation type="submission" date="2015-03" db="EMBL/GenBank/DDBJ databases">
        <authorList>
            <person name="Ferrari E."/>
            <person name="Walter M.C."/>
            <person name="Huptas C."/>
            <person name="Scherer S."/>
            <person name="Mueller-Herbst S."/>
        </authorList>
    </citation>
    <scope>NUCLEOTIDE SEQUENCE [LARGE SCALE GENOMIC DNA]</scope>
    <source>
        <strain evidence="2">LWP01</strain>
    </source>
</reference>
<dbReference type="KEGG" id="lwi:UE46_07635"/>
<evidence type="ECO:0000313" key="2">
    <source>
        <dbReference type="Proteomes" id="UP000223060"/>
    </source>
</evidence>
<name>A0A1S7FTZ9_9LIST</name>
<organism evidence="1 2">
    <name type="scientific">Listeria weihenstephanensis</name>
    <dbReference type="NCBI Taxonomy" id="1006155"/>
    <lineage>
        <taxon>Bacteria</taxon>
        <taxon>Bacillati</taxon>
        <taxon>Bacillota</taxon>
        <taxon>Bacilli</taxon>
        <taxon>Bacillales</taxon>
        <taxon>Listeriaceae</taxon>
        <taxon>Listeria</taxon>
    </lineage>
</organism>
<dbReference type="EMBL" id="CP011102">
    <property type="protein sequence ID" value="AQY50924.1"/>
    <property type="molecule type" value="Genomic_DNA"/>
</dbReference>